<dbReference type="GeneID" id="86055039"/>
<accession>A0A6N7WKD8</accession>
<proteinExistence type="predicted"/>
<organism evidence="1 2">
    <name type="scientific">Eisenbergiella porci</name>
    <dbReference type="NCBI Taxonomy" id="2652274"/>
    <lineage>
        <taxon>Bacteria</taxon>
        <taxon>Bacillati</taxon>
        <taxon>Bacillota</taxon>
        <taxon>Clostridia</taxon>
        <taxon>Lachnospirales</taxon>
        <taxon>Lachnospiraceae</taxon>
        <taxon>Eisenbergiella</taxon>
    </lineage>
</organism>
<dbReference type="Proteomes" id="UP000436047">
    <property type="component" value="Unassembled WGS sequence"/>
</dbReference>
<comment type="caution">
    <text evidence="1">The sequence shown here is derived from an EMBL/GenBank/DDBJ whole genome shotgun (WGS) entry which is preliminary data.</text>
</comment>
<sequence length="292" mass="34466">MAEKLHVVRNQKDTVFRMLFREKKELLELYNALNDSAYNSPEDLTICTLENAIYMNFKNDISFLLDSEMNLYEHQGSYNPNMPLRDLVYIAKQLEKYTRDETIYSSTLVKIPVPRFVVFYNGTDGQPERQILRLSDAFEKETAEPELELKVLMLNINFGHNKELMDKCRTLREYSQYVDRVRKYAKRMRIEEAVERAVTECTREGILADFLSSQRAEVIAVSIFEYNEEKEMRKIRASEYKNGKVDGIEEGIIETCKDLGLSFEQTVEKLKLRFNISEQEAREKVRRLWDSK</sequence>
<protein>
    <recommendedName>
        <fullName evidence="3">Transposase</fullName>
    </recommendedName>
</protein>
<dbReference type="AlphaFoldDB" id="A0A6N7WKD8"/>
<evidence type="ECO:0000313" key="2">
    <source>
        <dbReference type="Proteomes" id="UP000436047"/>
    </source>
</evidence>
<keyword evidence="2" id="KW-1185">Reference proteome</keyword>
<name>A0A6N7WKD8_9FIRM</name>
<reference evidence="1 2" key="1">
    <citation type="submission" date="2019-08" db="EMBL/GenBank/DDBJ databases">
        <title>In-depth cultivation of the pig gut microbiome towards novel bacterial diversity and tailored functional studies.</title>
        <authorList>
            <person name="Wylensek D."/>
            <person name="Hitch T.C.A."/>
            <person name="Clavel T."/>
        </authorList>
    </citation>
    <scope>NUCLEOTIDE SEQUENCE [LARGE SCALE GENOMIC DNA]</scope>
    <source>
        <strain evidence="1 2">WCA-389-WT-23B</strain>
    </source>
</reference>
<dbReference type="EMBL" id="VUMI01000034">
    <property type="protein sequence ID" value="MSS90205.1"/>
    <property type="molecule type" value="Genomic_DNA"/>
</dbReference>
<gene>
    <name evidence="1" type="ORF">FYJ45_18550</name>
</gene>
<evidence type="ECO:0008006" key="3">
    <source>
        <dbReference type="Google" id="ProtNLM"/>
    </source>
</evidence>
<dbReference type="RefSeq" id="WP_154466502.1">
    <property type="nucleotide sequence ID" value="NZ_VUMI01000034.1"/>
</dbReference>
<evidence type="ECO:0000313" key="1">
    <source>
        <dbReference type="EMBL" id="MSS90205.1"/>
    </source>
</evidence>